<dbReference type="EMBL" id="FAVC01000001">
    <property type="protein sequence ID" value="CUU74542.1"/>
    <property type="molecule type" value="Genomic_DNA"/>
</dbReference>
<evidence type="ECO:0000313" key="2">
    <source>
        <dbReference type="EMBL" id="CUU74542.1"/>
    </source>
</evidence>
<dbReference type="EC" id="2.3.1.41" evidence="2"/>
<accession>A0A9W5AP73</accession>
<dbReference type="InterPro" id="IPR016039">
    <property type="entry name" value="Thiolase-like"/>
</dbReference>
<gene>
    <name evidence="2" type="primary">fabF_2</name>
    <name evidence="2" type="ORF">ERS739223_00467</name>
</gene>
<protein>
    <submittedName>
        <fullName evidence="2">3-oxoacyl-(Acyl carrier protein) synthase II</fullName>
        <ecNumber evidence="2">2.3.1.41</ecNumber>
    </submittedName>
</protein>
<dbReference type="InterPro" id="IPR014031">
    <property type="entry name" value="Ketoacyl_synth_C"/>
</dbReference>
<evidence type="ECO:0000259" key="1">
    <source>
        <dbReference type="Pfam" id="PF02801"/>
    </source>
</evidence>
<sequence>MSKCYINSYVYEYGKNLINGNYYFNFLDRDNYPHVELRDKKSDLITSIKPYGKSAFLYISNPSVVARRNEALAHTKGTNGYVAGTFARDYGYDFDLIDIEANMCSSGASAIEKAFSLVNNGFDSVVIFGANFVDENNINLFKELRIDIKLTEAFACLLVGNAKSDVEILGANVSTNIKDTSTVSLSAKGYKKSYEWAKNIKIDGVKAHGTQTKTNNEQEQQAIKESFGECKVISYKQDIGHSLEANNLVELGIFLDSHIKGTWLFSSSAFGNIYANFVIKRS</sequence>
<dbReference type="Proteomes" id="UP000052245">
    <property type="component" value="Unassembled WGS sequence"/>
</dbReference>
<feature type="domain" description="Beta-ketoacyl synthase C-terminal" evidence="1">
    <location>
        <begin position="201"/>
        <end position="251"/>
    </location>
</feature>
<dbReference type="GO" id="GO:0004315">
    <property type="term" value="F:3-oxoacyl-[acyl-carrier-protein] synthase activity"/>
    <property type="evidence" value="ECO:0007669"/>
    <property type="project" value="UniProtKB-EC"/>
</dbReference>
<dbReference type="SUPFAM" id="SSF53901">
    <property type="entry name" value="Thiolase-like"/>
    <property type="match status" value="1"/>
</dbReference>
<comment type="caution">
    <text evidence="2">The sequence shown here is derived from an EMBL/GenBank/DDBJ whole genome shotgun (WGS) entry which is preliminary data.</text>
</comment>
<name>A0A9W5AP73_CAMHY</name>
<dbReference type="AlphaFoldDB" id="A0A9W5AP73"/>
<dbReference type="RefSeq" id="WP_059434495.1">
    <property type="nucleotide sequence ID" value="NZ_FAUY01000002.1"/>
</dbReference>
<organism evidence="2 3">
    <name type="scientific">Campylobacter hyointestinalis subsp. hyointestinalis</name>
    <dbReference type="NCBI Taxonomy" id="91352"/>
    <lineage>
        <taxon>Bacteria</taxon>
        <taxon>Pseudomonadati</taxon>
        <taxon>Campylobacterota</taxon>
        <taxon>Epsilonproteobacteria</taxon>
        <taxon>Campylobacterales</taxon>
        <taxon>Campylobacteraceae</taxon>
        <taxon>Campylobacter</taxon>
    </lineage>
</organism>
<proteinExistence type="predicted"/>
<dbReference type="Pfam" id="PF02801">
    <property type="entry name" value="Ketoacyl-synt_C"/>
    <property type="match status" value="1"/>
</dbReference>
<keyword evidence="2" id="KW-0808">Transferase</keyword>
<keyword evidence="2" id="KW-0012">Acyltransferase</keyword>
<dbReference type="Gene3D" id="3.40.47.10">
    <property type="match status" value="1"/>
</dbReference>
<reference evidence="2 3" key="1">
    <citation type="submission" date="2015-11" db="EMBL/GenBank/DDBJ databases">
        <authorList>
            <consortium name="Pathogen Informatics"/>
        </authorList>
    </citation>
    <scope>NUCLEOTIDE SEQUENCE [LARGE SCALE GENOMIC DNA]</scope>
    <source>
        <strain evidence="2 3">007A-0283</strain>
    </source>
</reference>
<evidence type="ECO:0000313" key="3">
    <source>
        <dbReference type="Proteomes" id="UP000052245"/>
    </source>
</evidence>